<keyword evidence="5" id="KW-0804">Transcription</keyword>
<dbReference type="GO" id="GO:0046872">
    <property type="term" value="F:metal ion binding"/>
    <property type="evidence" value="ECO:0007669"/>
    <property type="project" value="UniProtKB-KW"/>
</dbReference>
<sequence>MARQLIARTDNAQGVSSPTLTFTLESGIIPSLYLIAMKCRIPKLRHDAISLLYSTRCQEGMWEGALIARFVDEVAKCEDEAAGISYGKKATLTDCSIPEFARFSDVVIALSETPGYGRCLEKASLEENDFIRRAKSKGMDDDAPLSISSSFDHFLARNDEAELARKHLDAVQYAAPPGYKASVGFSNSLKANVRYRLQTTSP</sequence>
<evidence type="ECO:0000256" key="1">
    <source>
        <dbReference type="ARBA" id="ARBA00022723"/>
    </source>
</evidence>
<evidence type="ECO:0000256" key="4">
    <source>
        <dbReference type="ARBA" id="ARBA00023125"/>
    </source>
</evidence>
<dbReference type="OrthoDB" id="2593732at2759"/>
<keyword evidence="1" id="KW-0479">Metal-binding</keyword>
<keyword evidence="2" id="KW-0862">Zinc</keyword>
<dbReference type="STRING" id="341663.Q0CVA8"/>
<protein>
    <submittedName>
        <fullName evidence="7">Uncharacterized protein</fullName>
    </submittedName>
</protein>
<dbReference type="GeneID" id="4316872"/>
<dbReference type="RefSeq" id="XP_001211554.1">
    <property type="nucleotide sequence ID" value="XM_001211554.1"/>
</dbReference>
<organism evidence="7 8">
    <name type="scientific">Aspergillus terreus (strain NIH 2624 / FGSC A1156)</name>
    <dbReference type="NCBI Taxonomy" id="341663"/>
    <lineage>
        <taxon>Eukaryota</taxon>
        <taxon>Fungi</taxon>
        <taxon>Dikarya</taxon>
        <taxon>Ascomycota</taxon>
        <taxon>Pezizomycotina</taxon>
        <taxon>Eurotiomycetes</taxon>
        <taxon>Eurotiomycetidae</taxon>
        <taxon>Eurotiales</taxon>
        <taxon>Aspergillaceae</taxon>
        <taxon>Aspergillus</taxon>
        <taxon>Aspergillus subgen. Circumdati</taxon>
    </lineage>
</organism>
<evidence type="ECO:0000256" key="5">
    <source>
        <dbReference type="ARBA" id="ARBA00023163"/>
    </source>
</evidence>
<gene>
    <name evidence="7" type="ORF">ATEG_02376</name>
</gene>
<evidence type="ECO:0000313" key="7">
    <source>
        <dbReference type="EMBL" id="EAU37338.1"/>
    </source>
</evidence>
<keyword evidence="6" id="KW-0539">Nucleus</keyword>
<accession>Q0CVA8</accession>
<dbReference type="GO" id="GO:0003677">
    <property type="term" value="F:DNA binding"/>
    <property type="evidence" value="ECO:0007669"/>
    <property type="project" value="UniProtKB-KW"/>
</dbReference>
<dbReference type="Proteomes" id="UP000007963">
    <property type="component" value="Unassembled WGS sequence"/>
</dbReference>
<dbReference type="VEuPathDB" id="FungiDB:ATEG_02376"/>
<evidence type="ECO:0000256" key="6">
    <source>
        <dbReference type="ARBA" id="ARBA00023242"/>
    </source>
</evidence>
<keyword evidence="4" id="KW-0238">DNA-binding</keyword>
<keyword evidence="3" id="KW-0805">Transcription regulation</keyword>
<evidence type="ECO:0000256" key="3">
    <source>
        <dbReference type="ARBA" id="ARBA00023015"/>
    </source>
</evidence>
<dbReference type="InterPro" id="IPR052360">
    <property type="entry name" value="Transcr_Regulatory_Proteins"/>
</dbReference>
<reference evidence="8" key="1">
    <citation type="submission" date="2005-09" db="EMBL/GenBank/DDBJ databases">
        <title>Annotation of the Aspergillus terreus NIH2624 genome.</title>
        <authorList>
            <person name="Birren B.W."/>
            <person name="Lander E.S."/>
            <person name="Galagan J.E."/>
            <person name="Nusbaum C."/>
            <person name="Devon K."/>
            <person name="Henn M."/>
            <person name="Ma L.-J."/>
            <person name="Jaffe D.B."/>
            <person name="Butler J."/>
            <person name="Alvarez P."/>
            <person name="Gnerre S."/>
            <person name="Grabherr M."/>
            <person name="Kleber M."/>
            <person name="Mauceli E.W."/>
            <person name="Brockman W."/>
            <person name="Rounsley S."/>
            <person name="Young S.K."/>
            <person name="LaButti K."/>
            <person name="Pushparaj V."/>
            <person name="DeCaprio D."/>
            <person name="Crawford M."/>
            <person name="Koehrsen M."/>
            <person name="Engels R."/>
            <person name="Montgomery P."/>
            <person name="Pearson M."/>
            <person name="Howarth C."/>
            <person name="Larson L."/>
            <person name="Luoma S."/>
            <person name="White J."/>
            <person name="Alvarado L."/>
            <person name="Kodira C.D."/>
            <person name="Zeng Q."/>
            <person name="Oleary S."/>
            <person name="Yandava C."/>
            <person name="Denning D.W."/>
            <person name="Nierman W.C."/>
            <person name="Milne T."/>
            <person name="Madden K."/>
        </authorList>
    </citation>
    <scope>NUCLEOTIDE SEQUENCE [LARGE SCALE GENOMIC DNA]</scope>
    <source>
        <strain evidence="8">NIH 2624 / FGSC A1156</strain>
    </source>
</reference>
<dbReference type="EMBL" id="CH476596">
    <property type="protein sequence ID" value="EAU37338.1"/>
    <property type="molecule type" value="Genomic_DNA"/>
</dbReference>
<evidence type="ECO:0000313" key="8">
    <source>
        <dbReference type="Proteomes" id="UP000007963"/>
    </source>
</evidence>
<dbReference type="PANTHER" id="PTHR36206">
    <property type="entry name" value="ASPERCRYPTIN BIOSYNTHESIS CLUSTER-SPECIFIC TRANSCRIPTION REGULATOR ATNN-RELATED"/>
    <property type="match status" value="1"/>
</dbReference>
<evidence type="ECO:0000256" key="2">
    <source>
        <dbReference type="ARBA" id="ARBA00022833"/>
    </source>
</evidence>
<name>Q0CVA8_ASPTN</name>
<dbReference type="AlphaFoldDB" id="Q0CVA8"/>
<proteinExistence type="predicted"/>
<dbReference type="PANTHER" id="PTHR36206:SF12">
    <property type="entry name" value="ASPERCRYPTIN BIOSYNTHESIS CLUSTER-SPECIFIC TRANSCRIPTION REGULATOR ATNN-RELATED"/>
    <property type="match status" value="1"/>
</dbReference>
<dbReference type="HOGENOM" id="CLU_1354362_0_0_1"/>